<evidence type="ECO:0000313" key="1">
    <source>
        <dbReference type="EMBL" id="KAB0391923.1"/>
    </source>
</evidence>
<name>A0A643BVA2_BALPH</name>
<dbReference type="AlphaFoldDB" id="A0A643BVA2"/>
<dbReference type="EMBL" id="SGJD01004150">
    <property type="protein sequence ID" value="KAB0391923.1"/>
    <property type="molecule type" value="Genomic_DNA"/>
</dbReference>
<protein>
    <submittedName>
        <fullName evidence="1">Uncharacterized protein</fullName>
    </submittedName>
</protein>
<gene>
    <name evidence="1" type="ORF">E2I00_019680</name>
</gene>
<organism evidence="1 2">
    <name type="scientific">Balaenoptera physalus</name>
    <name type="common">Fin whale</name>
    <name type="synonym">Balaena physalus</name>
    <dbReference type="NCBI Taxonomy" id="9770"/>
    <lineage>
        <taxon>Eukaryota</taxon>
        <taxon>Metazoa</taxon>
        <taxon>Chordata</taxon>
        <taxon>Craniata</taxon>
        <taxon>Vertebrata</taxon>
        <taxon>Euteleostomi</taxon>
        <taxon>Mammalia</taxon>
        <taxon>Eutheria</taxon>
        <taxon>Laurasiatheria</taxon>
        <taxon>Artiodactyla</taxon>
        <taxon>Whippomorpha</taxon>
        <taxon>Cetacea</taxon>
        <taxon>Mysticeti</taxon>
        <taxon>Balaenopteridae</taxon>
        <taxon>Balaenoptera</taxon>
    </lineage>
</organism>
<proteinExistence type="predicted"/>
<dbReference type="Proteomes" id="UP000437017">
    <property type="component" value="Unassembled WGS sequence"/>
</dbReference>
<keyword evidence="2" id="KW-1185">Reference proteome</keyword>
<reference evidence="1 2" key="1">
    <citation type="journal article" date="2019" name="PLoS ONE">
        <title>Genomic analyses reveal an absence of contemporary introgressive admixture between fin whales and blue whales, despite known hybrids.</title>
        <authorList>
            <person name="Westbury M.V."/>
            <person name="Petersen B."/>
            <person name="Lorenzen E.D."/>
        </authorList>
    </citation>
    <scope>NUCLEOTIDE SEQUENCE [LARGE SCALE GENOMIC DNA]</scope>
    <source>
        <strain evidence="1">FinWhale-01</strain>
    </source>
</reference>
<comment type="caution">
    <text evidence="1">The sequence shown here is derived from an EMBL/GenBank/DDBJ whole genome shotgun (WGS) entry which is preliminary data.</text>
</comment>
<evidence type="ECO:0000313" key="2">
    <source>
        <dbReference type="Proteomes" id="UP000437017"/>
    </source>
</evidence>
<accession>A0A643BVA2</accession>
<sequence length="85" mass="9264">MQVEPGQKLLSSAAALAAYPNPVKKSVSQHSVRLPNLQLPIRNTSHVIADESGFDIIPQDPEKLVMREERGGGILFKGCCHDIKS</sequence>